<gene>
    <name evidence="1" type="ORF">CPT_Mineola_209</name>
</gene>
<sequence length="92" mass="10314">MIVSAFYDSRKKKVETIISDTRDGTPANKNGVKAYIDKYCPPEFRMIDGVDSLSINIINAKIEFINETVPIGYSDSDGSNAKMPQEKFVTKF</sequence>
<dbReference type="Proteomes" id="UP000251198">
    <property type="component" value="Segment"/>
</dbReference>
<organism evidence="1 2">
    <name type="scientific">Klebsiella phage Mineola</name>
    <dbReference type="NCBI Taxonomy" id="2234047"/>
    <lineage>
        <taxon>Viruses</taxon>
        <taxon>Duplodnaviria</taxon>
        <taxon>Heunggongvirae</taxon>
        <taxon>Uroviricota</taxon>
        <taxon>Caudoviricetes</taxon>
        <taxon>Pantevenvirales</taxon>
        <taxon>Straboviridae</taxon>
        <taxon>Tevenvirinae</taxon>
        <taxon>Jiaodavirus</taxon>
        <taxon>Jiaodavirus mineola</taxon>
    </lineage>
</organism>
<accession>A0A2Z4QAP3</accession>
<dbReference type="EMBL" id="MH333064">
    <property type="protein sequence ID" value="AWY07104.1"/>
    <property type="molecule type" value="Genomic_DNA"/>
</dbReference>
<evidence type="ECO:0000313" key="2">
    <source>
        <dbReference type="Proteomes" id="UP000251198"/>
    </source>
</evidence>
<evidence type="ECO:0000313" key="1">
    <source>
        <dbReference type="EMBL" id="AWY07104.1"/>
    </source>
</evidence>
<protein>
    <submittedName>
        <fullName evidence="1">Uncharacterized protein</fullName>
    </submittedName>
</protein>
<name>A0A2Z4QAP3_9CAUD</name>
<proteinExistence type="predicted"/>
<reference evidence="2" key="1">
    <citation type="submission" date="2018-05" db="EMBL/GenBank/DDBJ databases">
        <title>Complete Genome of Klebsiella pneumoniae Myophage Mineola.</title>
        <authorList>
            <person name="Boeckman J.X."/>
            <person name="Lessor L."/>
            <person name="Liu M."/>
            <person name="Gill J."/>
        </authorList>
    </citation>
    <scope>NUCLEOTIDE SEQUENCE [LARGE SCALE GENOMIC DNA]</scope>
</reference>
<keyword evidence="2" id="KW-1185">Reference proteome</keyword>